<feature type="coiled-coil region" evidence="1">
    <location>
        <begin position="99"/>
        <end position="126"/>
    </location>
</feature>
<evidence type="ECO:0000313" key="3">
    <source>
        <dbReference type="Proteomes" id="UP000663864"/>
    </source>
</evidence>
<dbReference type="Proteomes" id="UP000663864">
    <property type="component" value="Unassembled WGS sequence"/>
</dbReference>
<dbReference type="EMBL" id="CAJNOT010002394">
    <property type="protein sequence ID" value="CAF1312158.1"/>
    <property type="molecule type" value="Genomic_DNA"/>
</dbReference>
<accession>A0A815ELY6</accession>
<reference evidence="2" key="1">
    <citation type="submission" date="2021-02" db="EMBL/GenBank/DDBJ databases">
        <authorList>
            <person name="Nowell W R."/>
        </authorList>
    </citation>
    <scope>NUCLEOTIDE SEQUENCE</scope>
</reference>
<dbReference type="AlphaFoldDB" id="A0A815ELY6"/>
<evidence type="ECO:0000313" key="2">
    <source>
        <dbReference type="EMBL" id="CAF1312158.1"/>
    </source>
</evidence>
<proteinExistence type="predicted"/>
<name>A0A815ELY6_9BILA</name>
<sequence length="259" mass="29442">MSITLRLYLPYFKTVDILNMAPTQAKQLCMNCTKGGGVTICVGCQNCFCKGHFHEHRLSLDDEMNRVSQHQDYLYRSVTGNNAAHPLLSHIDDWEQSSIRKIQEVAEKARNDLARYINDMKSQLKQSLLKLKGELETGREADDYTEIELTDWMEQLEKLRRMFENPPAIEIVDDQAQPLIRVIQRKGFETKKISDTHVASALSKTTSTIVSASFITKEVPTKLDTTANYNKKSEAQQFAVPGVFKEPDCKGRSIQSLPI</sequence>
<comment type="caution">
    <text evidence="2">The sequence shown here is derived from an EMBL/GenBank/DDBJ whole genome shotgun (WGS) entry which is preliminary data.</text>
</comment>
<organism evidence="2 3">
    <name type="scientific">Rotaria sordida</name>
    <dbReference type="NCBI Taxonomy" id="392033"/>
    <lineage>
        <taxon>Eukaryota</taxon>
        <taxon>Metazoa</taxon>
        <taxon>Spiralia</taxon>
        <taxon>Gnathifera</taxon>
        <taxon>Rotifera</taxon>
        <taxon>Eurotatoria</taxon>
        <taxon>Bdelloidea</taxon>
        <taxon>Philodinida</taxon>
        <taxon>Philodinidae</taxon>
        <taxon>Rotaria</taxon>
    </lineage>
</organism>
<gene>
    <name evidence="2" type="ORF">ZHD862_LOCUS28550</name>
</gene>
<protein>
    <recommendedName>
        <fullName evidence="4">B box-type domain-containing protein</fullName>
    </recommendedName>
</protein>
<evidence type="ECO:0000256" key="1">
    <source>
        <dbReference type="SAM" id="Coils"/>
    </source>
</evidence>
<keyword evidence="1" id="KW-0175">Coiled coil</keyword>
<evidence type="ECO:0008006" key="4">
    <source>
        <dbReference type="Google" id="ProtNLM"/>
    </source>
</evidence>